<feature type="transmembrane region" description="Helical" evidence="6">
    <location>
        <begin position="307"/>
        <end position="325"/>
    </location>
</feature>
<feature type="transmembrane region" description="Helical" evidence="6">
    <location>
        <begin position="77"/>
        <end position="98"/>
    </location>
</feature>
<keyword evidence="9" id="KW-1185">Reference proteome</keyword>
<feature type="transmembrane region" description="Helical" evidence="6">
    <location>
        <begin position="52"/>
        <end position="70"/>
    </location>
</feature>
<dbReference type="PANTHER" id="PTHR37422">
    <property type="entry name" value="TEICHURONIC ACID BIOSYNTHESIS PROTEIN TUAE"/>
    <property type="match status" value="1"/>
</dbReference>
<evidence type="ECO:0000313" key="8">
    <source>
        <dbReference type="EMBL" id="GLI36429.1"/>
    </source>
</evidence>
<feature type="transmembrane region" description="Helical" evidence="6">
    <location>
        <begin position="218"/>
        <end position="236"/>
    </location>
</feature>
<comment type="subcellular location">
    <subcellularLocation>
        <location evidence="1">Membrane</location>
        <topology evidence="1">Multi-pass membrane protein</topology>
    </subcellularLocation>
</comment>
<keyword evidence="4 6" id="KW-0472">Membrane</keyword>
<evidence type="ECO:0000256" key="5">
    <source>
        <dbReference type="SAM" id="MobiDB-lite"/>
    </source>
</evidence>
<evidence type="ECO:0000256" key="3">
    <source>
        <dbReference type="ARBA" id="ARBA00022989"/>
    </source>
</evidence>
<name>A0A9W6FX33_9BACT</name>
<feature type="compositionally biased region" description="Polar residues" evidence="5">
    <location>
        <begin position="428"/>
        <end position="437"/>
    </location>
</feature>
<feature type="transmembrane region" description="Helical" evidence="6">
    <location>
        <begin position="143"/>
        <end position="159"/>
    </location>
</feature>
<comment type="caution">
    <text evidence="8">The sequence shown here is derived from an EMBL/GenBank/DDBJ whole genome shotgun (WGS) entry which is preliminary data.</text>
</comment>
<keyword evidence="3 6" id="KW-1133">Transmembrane helix</keyword>
<dbReference type="GO" id="GO:0016020">
    <property type="term" value="C:membrane"/>
    <property type="evidence" value="ECO:0007669"/>
    <property type="project" value="UniProtKB-SubCell"/>
</dbReference>
<evidence type="ECO:0000256" key="4">
    <source>
        <dbReference type="ARBA" id="ARBA00023136"/>
    </source>
</evidence>
<dbReference type="Pfam" id="PF04932">
    <property type="entry name" value="Wzy_C"/>
    <property type="match status" value="1"/>
</dbReference>
<feature type="transmembrane region" description="Helical" evidence="6">
    <location>
        <begin position="29"/>
        <end position="46"/>
    </location>
</feature>
<feature type="region of interest" description="Disordered" evidence="5">
    <location>
        <begin position="428"/>
        <end position="478"/>
    </location>
</feature>
<evidence type="ECO:0000256" key="2">
    <source>
        <dbReference type="ARBA" id="ARBA00022692"/>
    </source>
</evidence>
<dbReference type="Proteomes" id="UP001144372">
    <property type="component" value="Unassembled WGS sequence"/>
</dbReference>
<feature type="transmembrane region" description="Helical" evidence="6">
    <location>
        <begin position="397"/>
        <end position="414"/>
    </location>
</feature>
<dbReference type="InterPro" id="IPR051533">
    <property type="entry name" value="WaaL-like"/>
</dbReference>
<accession>A0A9W6FX33</accession>
<feature type="transmembrane region" description="Helical" evidence="6">
    <location>
        <begin position="284"/>
        <end position="300"/>
    </location>
</feature>
<feature type="compositionally biased region" description="Polar residues" evidence="5">
    <location>
        <begin position="445"/>
        <end position="478"/>
    </location>
</feature>
<evidence type="ECO:0000259" key="7">
    <source>
        <dbReference type="Pfam" id="PF04932"/>
    </source>
</evidence>
<evidence type="ECO:0000313" key="9">
    <source>
        <dbReference type="Proteomes" id="UP001144372"/>
    </source>
</evidence>
<gene>
    <name evidence="8" type="ORF">DAMNIGENAA_38620</name>
</gene>
<dbReference type="PANTHER" id="PTHR37422:SF23">
    <property type="entry name" value="TEICHURONIC ACID BIOSYNTHESIS PROTEIN TUAE"/>
    <property type="match status" value="1"/>
</dbReference>
<evidence type="ECO:0000256" key="6">
    <source>
        <dbReference type="SAM" id="Phobius"/>
    </source>
</evidence>
<dbReference type="EMBL" id="BSDR01000001">
    <property type="protein sequence ID" value="GLI36429.1"/>
    <property type="molecule type" value="Genomic_DNA"/>
</dbReference>
<proteinExistence type="predicted"/>
<organism evidence="8 9">
    <name type="scientific">Desulforhabdus amnigena</name>
    <dbReference type="NCBI Taxonomy" id="40218"/>
    <lineage>
        <taxon>Bacteria</taxon>
        <taxon>Pseudomonadati</taxon>
        <taxon>Thermodesulfobacteriota</taxon>
        <taxon>Syntrophobacteria</taxon>
        <taxon>Syntrophobacterales</taxon>
        <taxon>Syntrophobacteraceae</taxon>
        <taxon>Desulforhabdus</taxon>
    </lineage>
</organism>
<keyword evidence="2 6" id="KW-0812">Transmembrane</keyword>
<dbReference type="InterPro" id="IPR007016">
    <property type="entry name" value="O-antigen_ligase-rel_domated"/>
</dbReference>
<feature type="domain" description="O-antigen ligase-related" evidence="7">
    <location>
        <begin position="268"/>
        <end position="404"/>
    </location>
</feature>
<reference evidence="8" key="1">
    <citation type="submission" date="2022-12" db="EMBL/GenBank/DDBJ databases">
        <title>Reference genome sequencing for broad-spectrum identification of bacterial and archaeal isolates by mass spectrometry.</title>
        <authorList>
            <person name="Sekiguchi Y."/>
            <person name="Tourlousse D.M."/>
        </authorList>
    </citation>
    <scope>NUCLEOTIDE SEQUENCE</scope>
    <source>
        <strain evidence="8">ASRB1</strain>
    </source>
</reference>
<feature type="transmembrane region" description="Helical" evidence="6">
    <location>
        <begin position="171"/>
        <end position="193"/>
    </location>
</feature>
<sequence>MQRMDTGITLKVKAQDPSTREPGAAFSLYWNRWMAGLPMVMLPFLLGGARPWFWSAVAALFMVGLTISIWTEESFPLGKILSSGWGLLLALFLFYPLLQCLPLPAPFGDFLDPARMRWVQRSEGVTHLAEGLVTISYMPLPSLFAWFWWIFLAAYAILFKKALEESRDLDWLFRILYCIAAFEAFYGLLQVLIPSLGVLWESAGTGNARGTFVNRNHYANFLGMIWPFLLAHMLKIRRENDPTIKRTHAETEAIRQGRQKQWFLALLIGLILLAQFFSASRGGILSSLVALTVFMLFSGVKRGGTVFFITACWLVMLVYGSIIGFEEILARFDMVEESAPGRFKIWEDTWRMIQDHLWTGTGLGTYETVIRLYQSHLTDQFQIGHAHNDYLELAAELGVPVAAGMVLLVWGYWWKTAIGIKRRERSQAMSHQPSAISHQPRAMNHQPSAMSHQPSAMSHQPSAMNHQPSATSHQPSAMSYQLSATIHQRRLIQAGALAGSAAFLCHGWVEFNWQMPANQLYFIILLLLMHHRGETTVGTGEVGPGRDSLLTGQRISL</sequence>
<protein>
    <recommendedName>
        <fullName evidence="7">O-antigen ligase-related domain-containing protein</fullName>
    </recommendedName>
</protein>
<evidence type="ECO:0000256" key="1">
    <source>
        <dbReference type="ARBA" id="ARBA00004141"/>
    </source>
</evidence>
<feature type="transmembrane region" description="Helical" evidence="6">
    <location>
        <begin position="262"/>
        <end position="278"/>
    </location>
</feature>
<dbReference type="AlphaFoldDB" id="A0A9W6FX33"/>